<dbReference type="GO" id="GO:0004721">
    <property type="term" value="F:phosphoprotein phosphatase activity"/>
    <property type="evidence" value="ECO:0007669"/>
    <property type="project" value="TreeGrafter"/>
</dbReference>
<dbReference type="PANTHER" id="PTHR45453">
    <property type="entry name" value="PHOSPHATE REGULON SENSOR PROTEIN PHOR"/>
    <property type="match status" value="1"/>
</dbReference>
<dbReference type="InterPro" id="IPR003594">
    <property type="entry name" value="HATPase_dom"/>
</dbReference>
<dbReference type="GO" id="GO:0000155">
    <property type="term" value="F:phosphorelay sensor kinase activity"/>
    <property type="evidence" value="ECO:0007669"/>
    <property type="project" value="TreeGrafter"/>
</dbReference>
<feature type="transmembrane region" description="Helical" evidence="11">
    <location>
        <begin position="37"/>
        <end position="57"/>
    </location>
</feature>
<dbReference type="Pfam" id="PF02518">
    <property type="entry name" value="HATPase_c"/>
    <property type="match status" value="1"/>
</dbReference>
<evidence type="ECO:0000256" key="2">
    <source>
        <dbReference type="ARBA" id="ARBA00004651"/>
    </source>
</evidence>
<keyword evidence="7 13" id="KW-0418">Kinase</keyword>
<dbReference type="SMART" id="SM00387">
    <property type="entry name" value="HATPase_c"/>
    <property type="match status" value="1"/>
</dbReference>
<evidence type="ECO:0000256" key="3">
    <source>
        <dbReference type="ARBA" id="ARBA00012438"/>
    </source>
</evidence>
<accession>A0A1H4BDD8</accession>
<evidence type="ECO:0000256" key="1">
    <source>
        <dbReference type="ARBA" id="ARBA00000085"/>
    </source>
</evidence>
<dbReference type="Proteomes" id="UP000199394">
    <property type="component" value="Unassembled WGS sequence"/>
</dbReference>
<evidence type="ECO:0000256" key="5">
    <source>
        <dbReference type="ARBA" id="ARBA00022679"/>
    </source>
</evidence>
<evidence type="ECO:0000313" key="14">
    <source>
        <dbReference type="Proteomes" id="UP000199394"/>
    </source>
</evidence>
<keyword evidence="5" id="KW-0808">Transferase</keyword>
<reference evidence="13 14" key="1">
    <citation type="submission" date="2016-10" db="EMBL/GenBank/DDBJ databases">
        <authorList>
            <person name="de Groot N.N."/>
        </authorList>
    </citation>
    <scope>NUCLEOTIDE SEQUENCE [LARGE SCALE GENOMIC DNA]</scope>
    <source>
        <strain evidence="13 14">SR12</strain>
    </source>
</reference>
<dbReference type="InterPro" id="IPR005467">
    <property type="entry name" value="His_kinase_dom"/>
</dbReference>
<dbReference type="SUPFAM" id="SSF55874">
    <property type="entry name" value="ATPase domain of HSP90 chaperone/DNA topoisomerase II/histidine kinase"/>
    <property type="match status" value="1"/>
</dbReference>
<protein>
    <recommendedName>
        <fullName evidence="3">histidine kinase</fullName>
        <ecNumber evidence="3">2.7.13.3</ecNumber>
    </recommendedName>
</protein>
<comment type="catalytic activity">
    <reaction evidence="1">
        <text>ATP + protein L-histidine = ADP + protein N-phospho-L-histidine.</text>
        <dbReference type="EC" id="2.7.13.3"/>
    </reaction>
</comment>
<evidence type="ECO:0000256" key="10">
    <source>
        <dbReference type="ARBA" id="ARBA00023136"/>
    </source>
</evidence>
<dbReference type="InterPro" id="IPR004358">
    <property type="entry name" value="Sig_transdc_His_kin-like_C"/>
</dbReference>
<feature type="transmembrane region" description="Helical" evidence="11">
    <location>
        <begin position="12"/>
        <end position="31"/>
    </location>
</feature>
<dbReference type="OrthoDB" id="9780487at2"/>
<gene>
    <name evidence="13" type="ORF">SAMN04515656_11111</name>
</gene>
<dbReference type="AlphaFoldDB" id="A0A1H4BDD8"/>
<evidence type="ECO:0000256" key="4">
    <source>
        <dbReference type="ARBA" id="ARBA00022475"/>
    </source>
</evidence>
<feature type="domain" description="Histidine kinase" evidence="12">
    <location>
        <begin position="122"/>
        <end position="328"/>
    </location>
</feature>
<dbReference type="GO" id="GO:0016036">
    <property type="term" value="P:cellular response to phosphate starvation"/>
    <property type="evidence" value="ECO:0007669"/>
    <property type="project" value="TreeGrafter"/>
</dbReference>
<organism evidence="13 14">
    <name type="scientific">Eubacterium aggregans</name>
    <dbReference type="NCBI Taxonomy" id="81409"/>
    <lineage>
        <taxon>Bacteria</taxon>
        <taxon>Bacillati</taxon>
        <taxon>Bacillota</taxon>
        <taxon>Clostridia</taxon>
        <taxon>Eubacteriales</taxon>
        <taxon>Eubacteriaceae</taxon>
        <taxon>Eubacterium</taxon>
    </lineage>
</organism>
<evidence type="ECO:0000256" key="6">
    <source>
        <dbReference type="ARBA" id="ARBA00022692"/>
    </source>
</evidence>
<dbReference type="GO" id="GO:0005886">
    <property type="term" value="C:plasma membrane"/>
    <property type="evidence" value="ECO:0007669"/>
    <property type="project" value="UniProtKB-SubCell"/>
</dbReference>
<dbReference type="InterPro" id="IPR036890">
    <property type="entry name" value="HATPase_C_sf"/>
</dbReference>
<proteinExistence type="predicted"/>
<keyword evidence="4" id="KW-1003">Cell membrane</keyword>
<name>A0A1H4BDD8_9FIRM</name>
<keyword evidence="6 11" id="KW-0812">Transmembrane</keyword>
<evidence type="ECO:0000259" key="12">
    <source>
        <dbReference type="PROSITE" id="PS50109"/>
    </source>
</evidence>
<evidence type="ECO:0000256" key="9">
    <source>
        <dbReference type="ARBA" id="ARBA00023012"/>
    </source>
</evidence>
<evidence type="ECO:0000256" key="7">
    <source>
        <dbReference type="ARBA" id="ARBA00022777"/>
    </source>
</evidence>
<dbReference type="PRINTS" id="PR00344">
    <property type="entry name" value="BCTRLSENSOR"/>
</dbReference>
<evidence type="ECO:0000256" key="8">
    <source>
        <dbReference type="ARBA" id="ARBA00022989"/>
    </source>
</evidence>
<dbReference type="Gene3D" id="3.30.565.10">
    <property type="entry name" value="Histidine kinase-like ATPase, C-terminal domain"/>
    <property type="match status" value="1"/>
</dbReference>
<evidence type="ECO:0000256" key="11">
    <source>
        <dbReference type="SAM" id="Phobius"/>
    </source>
</evidence>
<keyword evidence="10 11" id="KW-0472">Membrane</keyword>
<dbReference type="RefSeq" id="WP_090307122.1">
    <property type="nucleotide sequence ID" value="NZ_FNRK01000011.1"/>
</dbReference>
<dbReference type="EMBL" id="FNRK01000011">
    <property type="protein sequence ID" value="SEA46008.1"/>
    <property type="molecule type" value="Genomic_DNA"/>
</dbReference>
<dbReference type="STRING" id="81409.SAMN04515656_11111"/>
<keyword evidence="9" id="KW-0902">Two-component regulatory system</keyword>
<dbReference type="InterPro" id="IPR050351">
    <property type="entry name" value="BphY/WalK/GraS-like"/>
</dbReference>
<comment type="subcellular location">
    <subcellularLocation>
        <location evidence="2">Cell membrane</location>
        <topology evidence="2">Multi-pass membrane protein</topology>
    </subcellularLocation>
</comment>
<keyword evidence="14" id="KW-1185">Reference proteome</keyword>
<dbReference type="PANTHER" id="PTHR45453:SF2">
    <property type="entry name" value="HISTIDINE KINASE"/>
    <property type="match status" value="1"/>
</dbReference>
<dbReference type="PROSITE" id="PS50109">
    <property type="entry name" value="HIS_KIN"/>
    <property type="match status" value="1"/>
</dbReference>
<evidence type="ECO:0000313" key="13">
    <source>
        <dbReference type="EMBL" id="SEA46008.1"/>
    </source>
</evidence>
<keyword evidence="8 11" id="KW-1133">Transmembrane helix</keyword>
<dbReference type="EC" id="2.7.13.3" evidence="3"/>
<sequence length="332" mass="37520">MVTAYLKGRDIPLLLGFLPLLLFPVIFFLYHLPWEPLLYGLLLYTCAALALISWDIIRFLETHRKLRQAANSVVDSLSALPEPRDQIAQDYQHLLNLLSEEKRRLVSDGDIRLSDINEYYTLWAHQIKTPIAAMDLVLQTARDGLDVQGSAELAEQLFRISQYVEMVLQFIRTQGTARDYVFTPSDLNGIIRPVLRKFARSFIRRHITLVYPPLEATVLTDAKWLGFVLEQLLSNAIKYVSPGGRITIAMSSPGILSVADTGMGIDPADLPRVFERGFTGYNGRENKKSTGIGLYLCKRIMDQLGHKIRIDSTPGEGTVVTLDLNKQQIFLE</sequence>